<evidence type="ECO:0000256" key="1">
    <source>
        <dbReference type="SAM" id="Phobius"/>
    </source>
</evidence>
<feature type="transmembrane region" description="Helical" evidence="1">
    <location>
        <begin position="138"/>
        <end position="158"/>
    </location>
</feature>
<keyword evidence="3" id="KW-1185">Reference proteome</keyword>
<organism evidence="2 3">
    <name type="scientific">Bradyrhizobium erythrophlei</name>
    <dbReference type="NCBI Taxonomy" id="1437360"/>
    <lineage>
        <taxon>Bacteria</taxon>
        <taxon>Pseudomonadati</taxon>
        <taxon>Pseudomonadota</taxon>
        <taxon>Alphaproteobacteria</taxon>
        <taxon>Hyphomicrobiales</taxon>
        <taxon>Nitrobacteraceae</taxon>
        <taxon>Bradyrhizobium</taxon>
    </lineage>
</organism>
<dbReference type="OrthoDB" id="5333961at2"/>
<dbReference type="EMBL" id="LT670849">
    <property type="protein sequence ID" value="SHN83834.1"/>
    <property type="molecule type" value="Genomic_DNA"/>
</dbReference>
<keyword evidence="1" id="KW-1133">Transmembrane helix</keyword>
<evidence type="ECO:0000313" key="3">
    <source>
        <dbReference type="Proteomes" id="UP000184096"/>
    </source>
</evidence>
<feature type="transmembrane region" description="Helical" evidence="1">
    <location>
        <begin position="43"/>
        <end position="63"/>
    </location>
</feature>
<name>A0A1M7ULK4_9BRAD</name>
<reference evidence="3" key="1">
    <citation type="submission" date="2016-11" db="EMBL/GenBank/DDBJ databases">
        <authorList>
            <person name="Varghese N."/>
            <person name="Submissions S."/>
        </authorList>
    </citation>
    <scope>NUCLEOTIDE SEQUENCE [LARGE SCALE GENOMIC DNA]</scope>
    <source>
        <strain evidence="3">GAS401</strain>
    </source>
</reference>
<keyword evidence="1" id="KW-0812">Transmembrane</keyword>
<accession>A0A1M7ULK4</accession>
<dbReference type="PANTHER" id="PTHR33876:SF4">
    <property type="entry name" value="CHLOROPLAST PROTEIN FOR GROWTH AND FERTILITY 2"/>
    <property type="match status" value="1"/>
</dbReference>
<dbReference type="AlphaFoldDB" id="A0A1M7ULK4"/>
<dbReference type="InterPro" id="IPR052776">
    <property type="entry name" value="Chloro_ReproSupport/MetalTrans"/>
</dbReference>
<dbReference type="PANTHER" id="PTHR33876">
    <property type="entry name" value="UNNAMED PRODUCT"/>
    <property type="match status" value="1"/>
</dbReference>
<sequence length="231" mass="24467">MFAILGLGFLLGMQHALEADHVAAVSSIAARRDNVGDIVKHGLTWGLGHTLTLFAFAGAALALGQAISDELSRPIETAVGVMLVGLGAHVLWRLWRDRIHFHKHRHQDGTMHLHAHSHAGETIAHERASHSHEHGFRWRTLLVGLMHGMAGSAALLVLTATQAPNVAVGLGYVALFGVGSMIGMGALSTVIAVPIALSARWLTWANHGLQGVVGLVTIAIGLRTIAETAFS</sequence>
<feature type="transmembrane region" description="Helical" evidence="1">
    <location>
        <begin position="170"/>
        <end position="197"/>
    </location>
</feature>
<proteinExistence type="predicted"/>
<keyword evidence="1" id="KW-0472">Membrane</keyword>
<protein>
    <submittedName>
        <fullName evidence="2">ABC-type nickel/cobalt efflux system, permease component RcnA</fullName>
    </submittedName>
</protein>
<feature type="transmembrane region" description="Helical" evidence="1">
    <location>
        <begin position="75"/>
        <end position="95"/>
    </location>
</feature>
<gene>
    <name evidence="2" type="ORF">SAMN05444170_5669</name>
</gene>
<dbReference type="Proteomes" id="UP000184096">
    <property type="component" value="Chromosome I"/>
</dbReference>
<feature type="transmembrane region" description="Helical" evidence="1">
    <location>
        <begin position="209"/>
        <end position="226"/>
    </location>
</feature>
<dbReference type="RefSeq" id="WP_072822938.1">
    <property type="nucleotide sequence ID" value="NZ_LT670849.1"/>
</dbReference>
<evidence type="ECO:0000313" key="2">
    <source>
        <dbReference type="EMBL" id="SHN83834.1"/>
    </source>
</evidence>